<feature type="compositionally biased region" description="Polar residues" evidence="1">
    <location>
        <begin position="23"/>
        <end position="32"/>
    </location>
</feature>
<protein>
    <submittedName>
        <fullName evidence="2">Uncharacterized protein</fullName>
    </submittedName>
</protein>
<organism evidence="2">
    <name type="scientific">Lupinus angustifolius</name>
    <name type="common">Narrow-leaved blue lupine</name>
    <dbReference type="NCBI Taxonomy" id="3871"/>
    <lineage>
        <taxon>Eukaryota</taxon>
        <taxon>Viridiplantae</taxon>
        <taxon>Streptophyta</taxon>
        <taxon>Embryophyta</taxon>
        <taxon>Tracheophyta</taxon>
        <taxon>Spermatophyta</taxon>
        <taxon>Magnoliopsida</taxon>
        <taxon>eudicotyledons</taxon>
        <taxon>Gunneridae</taxon>
        <taxon>Pentapetalae</taxon>
        <taxon>rosids</taxon>
        <taxon>fabids</taxon>
        <taxon>Fabales</taxon>
        <taxon>Fabaceae</taxon>
        <taxon>Papilionoideae</taxon>
        <taxon>50 kb inversion clade</taxon>
        <taxon>genistoids sensu lato</taxon>
        <taxon>core genistoids</taxon>
        <taxon>Genisteae</taxon>
        <taxon>Lupinus</taxon>
    </lineage>
</organism>
<feature type="compositionally biased region" description="Acidic residues" evidence="1">
    <location>
        <begin position="87"/>
        <end position="96"/>
    </location>
</feature>
<feature type="region of interest" description="Disordered" evidence="1">
    <location>
        <begin position="64"/>
        <end position="96"/>
    </location>
</feature>
<evidence type="ECO:0000256" key="1">
    <source>
        <dbReference type="SAM" id="MobiDB-lite"/>
    </source>
</evidence>
<name>L0P196_LUPAN</name>
<dbReference type="EMBL" id="HE804810">
    <property type="protein sequence ID" value="CCH47202.1"/>
    <property type="molecule type" value="Genomic_DNA"/>
</dbReference>
<accession>L0P196</accession>
<dbReference type="AlphaFoldDB" id="L0P196"/>
<feature type="region of interest" description="Disordered" evidence="1">
    <location>
        <begin position="117"/>
        <end position="141"/>
    </location>
</feature>
<proteinExistence type="predicted"/>
<feature type="compositionally biased region" description="Acidic residues" evidence="1">
    <location>
        <begin position="119"/>
        <end position="128"/>
    </location>
</feature>
<evidence type="ECO:0000313" key="2">
    <source>
        <dbReference type="EMBL" id="CCH47202.1"/>
    </source>
</evidence>
<reference evidence="2" key="1">
    <citation type="journal article" date="2013" name="BMC Genomics">
        <title>Comparative genomics of Lupinus angustifolius gene-rich regions: BAC library exploration, genetic mapping and cytogenetics.</title>
        <authorList>
            <person name="Ksiazkiewicz M."/>
            <person name="Wyrwa K."/>
            <person name="Szczepaniak A."/>
            <person name="Rychel S."/>
            <person name="Majcherkiewicz K."/>
            <person name="Przysiecka L."/>
            <person name="Karlowski W."/>
            <person name="Wolko B."/>
            <person name="Naganowska B."/>
        </authorList>
    </citation>
    <scope>NUCLEOTIDE SEQUENCE</scope>
</reference>
<sequence length="141" mass="15817">MRFPSYHVDLEASLTLLDRRSAPTVSSTQSVTPHAPAAAGPSTRRRSWDDVICSPLWRRAARRIMPEPQADARAGIRMQNSSYDPKEEMEAEEELKAEEEDCVELICIEDSIEVVDLSSDSEMEEDPSECSSAPAYTRTNR</sequence>
<feature type="region of interest" description="Disordered" evidence="1">
    <location>
        <begin position="21"/>
        <end position="47"/>
    </location>
</feature>